<reference evidence="3 4" key="1">
    <citation type="submission" date="2015-05" db="EMBL/GenBank/DDBJ databases">
        <authorList>
            <person name="Tang B."/>
            <person name="Yu Y."/>
        </authorList>
    </citation>
    <scope>NUCLEOTIDE SEQUENCE [LARGE SCALE GENOMIC DNA]</scope>
    <source>
        <strain evidence="3 4">DSM 7029</strain>
    </source>
</reference>
<feature type="chain" id="PRO_5005183919" evidence="2">
    <location>
        <begin position="42"/>
        <end position="175"/>
    </location>
</feature>
<dbReference type="Pfam" id="PF13432">
    <property type="entry name" value="TPR_16"/>
    <property type="match status" value="1"/>
</dbReference>
<dbReference type="Proteomes" id="UP000035352">
    <property type="component" value="Chromosome"/>
</dbReference>
<evidence type="ECO:0000256" key="1">
    <source>
        <dbReference type="PROSITE-ProRule" id="PRU00339"/>
    </source>
</evidence>
<proteinExistence type="predicted"/>
<dbReference type="KEGG" id="pbh:AAW51_1548"/>
<dbReference type="RefSeq" id="WP_053013419.1">
    <property type="nucleotide sequence ID" value="NZ_CP011371.1"/>
</dbReference>
<feature type="repeat" description="TPR" evidence="1">
    <location>
        <begin position="89"/>
        <end position="122"/>
    </location>
</feature>
<dbReference type="InterPro" id="IPR019734">
    <property type="entry name" value="TPR_rpt"/>
</dbReference>
<gene>
    <name evidence="3" type="ORF">AAW51_1548</name>
</gene>
<evidence type="ECO:0000313" key="3">
    <source>
        <dbReference type="EMBL" id="AKJ28239.1"/>
    </source>
</evidence>
<keyword evidence="4" id="KW-1185">Reference proteome</keyword>
<dbReference type="EMBL" id="CP011371">
    <property type="protein sequence ID" value="AKJ28239.1"/>
    <property type="molecule type" value="Genomic_DNA"/>
</dbReference>
<dbReference type="InterPro" id="IPR011990">
    <property type="entry name" value="TPR-like_helical_dom_sf"/>
</dbReference>
<evidence type="ECO:0000313" key="4">
    <source>
        <dbReference type="Proteomes" id="UP000035352"/>
    </source>
</evidence>
<protein>
    <submittedName>
        <fullName evidence="3">Uncharacterized protein</fullName>
    </submittedName>
</protein>
<dbReference type="SUPFAM" id="SSF48452">
    <property type="entry name" value="TPR-like"/>
    <property type="match status" value="1"/>
</dbReference>
<keyword evidence="1" id="KW-0802">TPR repeat</keyword>
<dbReference type="STRING" id="413882.AAW51_1548"/>
<dbReference type="Gene3D" id="1.25.40.10">
    <property type="entry name" value="Tetratricopeptide repeat domain"/>
    <property type="match status" value="1"/>
</dbReference>
<evidence type="ECO:0000256" key="2">
    <source>
        <dbReference type="SAM" id="SignalP"/>
    </source>
</evidence>
<sequence>MYNSTVSAFRTVSQPRLLALSALSAFTFACAFALSPLPTHAADTGGSSSTAAPAADADMAAGRKAVQDKRWAEAVTHLRKVVERDPNNADAHNLLGYSYRWQNRMDESFAHYGKALAIDPQHRGAHEYVGVAYLKVGNPAKAEEHLAKLQQICGSNCEETRSLAAKVAEYQAAKR</sequence>
<dbReference type="AlphaFoldDB" id="A0A0G3BFL9"/>
<dbReference type="SMART" id="SM00028">
    <property type="entry name" value="TPR"/>
    <property type="match status" value="3"/>
</dbReference>
<accession>A0A0G3BFL9</accession>
<dbReference type="PROSITE" id="PS50005">
    <property type="entry name" value="TPR"/>
    <property type="match status" value="1"/>
</dbReference>
<feature type="signal peptide" evidence="2">
    <location>
        <begin position="1"/>
        <end position="41"/>
    </location>
</feature>
<organism evidence="3 4">
    <name type="scientific">Caldimonas brevitalea</name>
    <dbReference type="NCBI Taxonomy" id="413882"/>
    <lineage>
        <taxon>Bacteria</taxon>
        <taxon>Pseudomonadati</taxon>
        <taxon>Pseudomonadota</taxon>
        <taxon>Betaproteobacteria</taxon>
        <taxon>Burkholderiales</taxon>
        <taxon>Sphaerotilaceae</taxon>
        <taxon>Caldimonas</taxon>
    </lineage>
</organism>
<dbReference type="OrthoDB" id="8592798at2"/>
<name>A0A0G3BFL9_9BURK</name>
<keyword evidence="2" id="KW-0732">Signal</keyword>